<evidence type="ECO:0000313" key="2">
    <source>
        <dbReference type="EMBL" id="CPT66609.1"/>
    </source>
</evidence>
<name>A0AB33TC76_9MYCO</name>
<dbReference type="AlphaFoldDB" id="A0AB33TC76"/>
<protein>
    <submittedName>
        <fullName evidence="2">Uncharacterized protein</fullName>
    </submittedName>
</protein>
<gene>
    <name evidence="2" type="ORF">ERS075527_05053</name>
</gene>
<evidence type="ECO:0000256" key="1">
    <source>
        <dbReference type="SAM" id="MobiDB-lite"/>
    </source>
</evidence>
<proteinExistence type="predicted"/>
<dbReference type="RefSeq" id="WP_052536763.1">
    <property type="nucleotide sequence ID" value="NZ_CSUW01000016.1"/>
</dbReference>
<dbReference type="Proteomes" id="UP000038487">
    <property type="component" value="Unassembled WGS sequence"/>
</dbReference>
<dbReference type="EMBL" id="CSUW01000016">
    <property type="protein sequence ID" value="CPT66609.1"/>
    <property type="molecule type" value="Genomic_DNA"/>
</dbReference>
<sequence length="84" mass="9476">MNDPVARHNQLVSKNIEIATSKLSPMERLRKQAAANSNTLGYAVFLGLQRQANTYAGTVPADEVQRRRSRNRAARKARRRNRAS</sequence>
<comment type="caution">
    <text evidence="2">The sequence shown here is derived from an EMBL/GenBank/DDBJ whole genome shotgun (WGS) entry which is preliminary data.</text>
</comment>
<organism evidence="2 3">
    <name type="scientific">Mycobacteroides abscessus</name>
    <dbReference type="NCBI Taxonomy" id="36809"/>
    <lineage>
        <taxon>Bacteria</taxon>
        <taxon>Bacillati</taxon>
        <taxon>Actinomycetota</taxon>
        <taxon>Actinomycetes</taxon>
        <taxon>Mycobacteriales</taxon>
        <taxon>Mycobacteriaceae</taxon>
        <taxon>Mycobacteroides</taxon>
    </lineage>
</organism>
<accession>A0AB33TC76</accession>
<evidence type="ECO:0000313" key="3">
    <source>
        <dbReference type="Proteomes" id="UP000038487"/>
    </source>
</evidence>
<reference evidence="2 3" key="1">
    <citation type="submission" date="2015-03" db="EMBL/GenBank/DDBJ databases">
        <authorList>
            <consortium name="Pathogen Informatics"/>
            <person name="Murphy D."/>
        </authorList>
    </citation>
    <scope>NUCLEOTIDE SEQUENCE [LARGE SCALE GENOMIC DNA]</scope>
    <source>
        <strain evidence="2 3">PAP036</strain>
    </source>
</reference>
<feature type="compositionally biased region" description="Basic residues" evidence="1">
    <location>
        <begin position="67"/>
        <end position="84"/>
    </location>
</feature>
<feature type="region of interest" description="Disordered" evidence="1">
    <location>
        <begin position="59"/>
        <end position="84"/>
    </location>
</feature>